<protein>
    <submittedName>
        <fullName evidence="2">Uncharacterized protein</fullName>
    </submittedName>
</protein>
<dbReference type="Proteomes" id="UP000236161">
    <property type="component" value="Unassembled WGS sequence"/>
</dbReference>
<sequence length="65" mass="6943">MLLPVTQTKGPHAPTAASSHKARRPRSHLLHPLLPAFSKTDRGGTASMGSTPNVHLTLKNQHCAL</sequence>
<evidence type="ECO:0000313" key="2">
    <source>
        <dbReference type="EMBL" id="PKA52924.1"/>
    </source>
</evidence>
<organism evidence="2 3">
    <name type="scientific">Apostasia shenzhenica</name>
    <dbReference type="NCBI Taxonomy" id="1088818"/>
    <lineage>
        <taxon>Eukaryota</taxon>
        <taxon>Viridiplantae</taxon>
        <taxon>Streptophyta</taxon>
        <taxon>Embryophyta</taxon>
        <taxon>Tracheophyta</taxon>
        <taxon>Spermatophyta</taxon>
        <taxon>Magnoliopsida</taxon>
        <taxon>Liliopsida</taxon>
        <taxon>Asparagales</taxon>
        <taxon>Orchidaceae</taxon>
        <taxon>Apostasioideae</taxon>
        <taxon>Apostasia</taxon>
    </lineage>
</organism>
<dbReference type="AlphaFoldDB" id="A0A2I0ABK1"/>
<reference evidence="2 3" key="1">
    <citation type="journal article" date="2017" name="Nature">
        <title>The Apostasia genome and the evolution of orchids.</title>
        <authorList>
            <person name="Zhang G.Q."/>
            <person name="Liu K.W."/>
            <person name="Li Z."/>
            <person name="Lohaus R."/>
            <person name="Hsiao Y.Y."/>
            <person name="Niu S.C."/>
            <person name="Wang J.Y."/>
            <person name="Lin Y.C."/>
            <person name="Xu Q."/>
            <person name="Chen L.J."/>
            <person name="Yoshida K."/>
            <person name="Fujiwara S."/>
            <person name="Wang Z.W."/>
            <person name="Zhang Y.Q."/>
            <person name="Mitsuda N."/>
            <person name="Wang M."/>
            <person name="Liu G.H."/>
            <person name="Pecoraro L."/>
            <person name="Huang H.X."/>
            <person name="Xiao X.J."/>
            <person name="Lin M."/>
            <person name="Wu X.Y."/>
            <person name="Wu W.L."/>
            <person name="Chen Y.Y."/>
            <person name="Chang S.B."/>
            <person name="Sakamoto S."/>
            <person name="Ohme-Takagi M."/>
            <person name="Yagi M."/>
            <person name="Zeng S.J."/>
            <person name="Shen C.Y."/>
            <person name="Yeh C.M."/>
            <person name="Luo Y.B."/>
            <person name="Tsai W.C."/>
            <person name="Van de Peer Y."/>
            <person name="Liu Z.J."/>
        </authorList>
    </citation>
    <scope>NUCLEOTIDE SEQUENCE [LARGE SCALE GENOMIC DNA]</scope>
    <source>
        <strain evidence="3">cv. Shenzhen</strain>
        <tissue evidence="2">Stem</tissue>
    </source>
</reference>
<feature type="region of interest" description="Disordered" evidence="1">
    <location>
        <begin position="1"/>
        <end position="28"/>
    </location>
</feature>
<evidence type="ECO:0000313" key="3">
    <source>
        <dbReference type="Proteomes" id="UP000236161"/>
    </source>
</evidence>
<evidence type="ECO:0000256" key="1">
    <source>
        <dbReference type="SAM" id="MobiDB-lite"/>
    </source>
</evidence>
<accession>A0A2I0ABK1</accession>
<gene>
    <name evidence="2" type="ORF">AXF42_Ash001905</name>
</gene>
<keyword evidence="3" id="KW-1185">Reference proteome</keyword>
<dbReference type="EMBL" id="KZ452001">
    <property type="protein sequence ID" value="PKA52924.1"/>
    <property type="molecule type" value="Genomic_DNA"/>
</dbReference>
<name>A0A2I0ABK1_9ASPA</name>
<proteinExistence type="predicted"/>